<dbReference type="InterPro" id="IPR035994">
    <property type="entry name" value="Nucleoside_phosphorylase_sf"/>
</dbReference>
<feature type="non-terminal residue" evidence="3">
    <location>
        <position position="1"/>
    </location>
</feature>
<dbReference type="SUPFAM" id="SSF52540">
    <property type="entry name" value="P-loop containing nucleoside triphosphate hydrolases"/>
    <property type="match status" value="1"/>
</dbReference>
<name>A0A9P8RJ26_9PEZI</name>
<keyword evidence="4" id="KW-1185">Reference proteome</keyword>
<dbReference type="RefSeq" id="XP_045953311.1">
    <property type="nucleotide sequence ID" value="XM_046097033.1"/>
</dbReference>
<dbReference type="Gene3D" id="3.40.50.1580">
    <property type="entry name" value="Nucleoside phosphorylase domain"/>
    <property type="match status" value="1"/>
</dbReference>
<dbReference type="InterPro" id="IPR056884">
    <property type="entry name" value="NPHP3-like_N"/>
</dbReference>
<dbReference type="InterPro" id="IPR007111">
    <property type="entry name" value="NACHT_NTPase"/>
</dbReference>
<dbReference type="InterPro" id="IPR054471">
    <property type="entry name" value="GPIID_WHD"/>
</dbReference>
<dbReference type="Gene3D" id="3.40.50.300">
    <property type="entry name" value="P-loop containing nucleotide triphosphate hydrolases"/>
    <property type="match status" value="1"/>
</dbReference>
<dbReference type="AlphaFoldDB" id="A0A9P8RJ26"/>
<dbReference type="PANTHER" id="PTHR46082:SF11">
    <property type="entry name" value="AAA+ ATPASE DOMAIN-CONTAINING PROTEIN-RELATED"/>
    <property type="match status" value="1"/>
</dbReference>
<keyword evidence="1" id="KW-0677">Repeat</keyword>
<reference evidence="3" key="1">
    <citation type="journal article" date="2021" name="Nat. Commun.">
        <title>Genetic determinants of endophytism in the Arabidopsis root mycobiome.</title>
        <authorList>
            <person name="Mesny F."/>
            <person name="Miyauchi S."/>
            <person name="Thiergart T."/>
            <person name="Pickel B."/>
            <person name="Atanasova L."/>
            <person name="Karlsson M."/>
            <person name="Huettel B."/>
            <person name="Barry K.W."/>
            <person name="Haridas S."/>
            <person name="Chen C."/>
            <person name="Bauer D."/>
            <person name="Andreopoulos W."/>
            <person name="Pangilinan J."/>
            <person name="LaButti K."/>
            <person name="Riley R."/>
            <person name="Lipzen A."/>
            <person name="Clum A."/>
            <person name="Drula E."/>
            <person name="Henrissat B."/>
            <person name="Kohler A."/>
            <person name="Grigoriev I.V."/>
            <person name="Martin F.M."/>
            <person name="Hacquard S."/>
        </authorList>
    </citation>
    <scope>NUCLEOTIDE SEQUENCE</scope>
    <source>
        <strain evidence="3">MPI-SDFR-AT-0073</strain>
    </source>
</reference>
<dbReference type="Pfam" id="PF22939">
    <property type="entry name" value="WHD_GPIID"/>
    <property type="match status" value="1"/>
</dbReference>
<accession>A0A9P8RJ26</accession>
<evidence type="ECO:0000313" key="3">
    <source>
        <dbReference type="EMBL" id="KAH6646797.1"/>
    </source>
</evidence>
<dbReference type="Proteomes" id="UP000758603">
    <property type="component" value="Unassembled WGS sequence"/>
</dbReference>
<protein>
    <recommendedName>
        <fullName evidence="2">NACHT domain-containing protein</fullName>
    </recommendedName>
</protein>
<dbReference type="InterPro" id="IPR027417">
    <property type="entry name" value="P-loop_NTPase"/>
</dbReference>
<evidence type="ECO:0000313" key="4">
    <source>
        <dbReference type="Proteomes" id="UP000758603"/>
    </source>
</evidence>
<evidence type="ECO:0000256" key="1">
    <source>
        <dbReference type="ARBA" id="ARBA00022737"/>
    </source>
</evidence>
<dbReference type="PROSITE" id="PS50837">
    <property type="entry name" value="NACHT"/>
    <property type="match status" value="1"/>
</dbReference>
<dbReference type="EMBL" id="JAGPXC010000009">
    <property type="protein sequence ID" value="KAH6646797.1"/>
    <property type="molecule type" value="Genomic_DNA"/>
</dbReference>
<dbReference type="OrthoDB" id="1577640at2759"/>
<dbReference type="GO" id="GO:0003824">
    <property type="term" value="F:catalytic activity"/>
    <property type="evidence" value="ECO:0007669"/>
    <property type="project" value="InterPro"/>
</dbReference>
<proteinExistence type="predicted"/>
<feature type="domain" description="NACHT" evidence="2">
    <location>
        <begin position="399"/>
        <end position="546"/>
    </location>
</feature>
<gene>
    <name evidence="3" type="ORF">BKA67DRAFT_496362</name>
</gene>
<dbReference type="InterPro" id="IPR053137">
    <property type="entry name" value="NLR-like"/>
</dbReference>
<sequence>MSDPDIYTVGWICAITTEFVAARAFLDEEHKGPKHVAHHDNNNYILGRIGEHNVVIAVLPDGDYGTASAAGVARDMLHSFPNIRIGLMVGIGGGAPSAKHDIRLGDIVVSAPRGSHGGVFQYDFGKTIQYQEFQATRFLDQPPAILRAAVSGLKAQFEADGHQIQEAIQAAFVKKPRLRQKYDQLDPSTDRLYRADIVHPPEAEVEAACLISCGSDTSLLVARPARDQDEDNPMIHYGLIASANQLMKDAVIRDKLAQEEDVLCFEMEAAGLMNHFPCLVIRGICDYSDTHKNNLWQGYAAMAAAAYTKNILNRIAPNRVEVVRKLSELLNEMDSTLTNMHTDIKSIRMDKYSDDLMQWLAPPHVSFNMNKAIEARYPGSGRRLLESEAYTTWKKGDNSFLWLHGIPGCGKTILASTVIEDLQKNQSQSALQTLLYFYFDFTDSRKQLFENTLRSLVWQIYCRNENSRQHLNSLYSSTCRGGKEQPSFDSLQRTFTEMMGNLEEVWIVLDALDECETRNKLLSWIRNIAQDSSAQVNIRLLVTSRPEQDIMTAIQRHASDEQIIAISHNLLESDIRNYVQARVREHEGLSRWRGYKEIQDQIEASLLEKANGMFRWVSCQLDALEDCLERKSLFRALQSLPKTLDETYERILASIPSAHVQHTRRILQFLTYSERPLRLDEAVDAIAVDVGKNVARGRRFDFKDRLPVPEEITRYCSSLVALVSRQGKYREEQTVKEIQLAHFSVKDYLASDRLESKIGPYLQETSARSAITEVCLAYLLELEQSKSAREIKNTFYFAHYAARYWASHAIISERNSQYAFKLMKELFLNRPRIESWCLLYDPDRSWA</sequence>
<dbReference type="GeneID" id="70125925"/>
<dbReference type="GO" id="GO:0009116">
    <property type="term" value="P:nucleoside metabolic process"/>
    <property type="evidence" value="ECO:0007669"/>
    <property type="project" value="InterPro"/>
</dbReference>
<dbReference type="SUPFAM" id="SSF53167">
    <property type="entry name" value="Purine and uridine phosphorylases"/>
    <property type="match status" value="1"/>
</dbReference>
<dbReference type="PANTHER" id="PTHR46082">
    <property type="entry name" value="ATP/GTP-BINDING PROTEIN-RELATED"/>
    <property type="match status" value="1"/>
</dbReference>
<comment type="caution">
    <text evidence="3">The sequence shown here is derived from an EMBL/GenBank/DDBJ whole genome shotgun (WGS) entry which is preliminary data.</text>
</comment>
<evidence type="ECO:0000259" key="2">
    <source>
        <dbReference type="PROSITE" id="PS50837"/>
    </source>
</evidence>
<organism evidence="3 4">
    <name type="scientific">Truncatella angustata</name>
    <dbReference type="NCBI Taxonomy" id="152316"/>
    <lineage>
        <taxon>Eukaryota</taxon>
        <taxon>Fungi</taxon>
        <taxon>Dikarya</taxon>
        <taxon>Ascomycota</taxon>
        <taxon>Pezizomycotina</taxon>
        <taxon>Sordariomycetes</taxon>
        <taxon>Xylariomycetidae</taxon>
        <taxon>Amphisphaeriales</taxon>
        <taxon>Sporocadaceae</taxon>
        <taxon>Truncatella</taxon>
    </lineage>
</organism>
<dbReference type="Pfam" id="PF24883">
    <property type="entry name" value="NPHP3_N"/>
    <property type="match status" value="1"/>
</dbReference>